<organism evidence="2 3">
    <name type="scientific">Methylophilus luteus</name>
    <dbReference type="NCBI Taxonomy" id="640108"/>
    <lineage>
        <taxon>Bacteria</taxon>
        <taxon>Pseudomonadati</taxon>
        <taxon>Pseudomonadota</taxon>
        <taxon>Betaproteobacteria</taxon>
        <taxon>Nitrosomonadales</taxon>
        <taxon>Methylophilaceae</taxon>
        <taxon>Methylophilus</taxon>
    </lineage>
</organism>
<sequence>MNMEKAGSNKPGLARTLGLAVVFIWFFVGGIAHFVFTDLEMKIVPPSLPEPRLLVLVSGAFELLGALGILFTPTRRIAGWGLILLTIAVTPANIFMWQNPHLFPEVPYWALTLRLPLQLALLACIWWSTKPQKRL</sequence>
<dbReference type="Proteomes" id="UP001597128">
    <property type="component" value="Unassembled WGS sequence"/>
</dbReference>
<evidence type="ECO:0008006" key="4">
    <source>
        <dbReference type="Google" id="ProtNLM"/>
    </source>
</evidence>
<accession>A0ABW3F232</accession>
<keyword evidence="3" id="KW-1185">Reference proteome</keyword>
<feature type="transmembrane region" description="Helical" evidence="1">
    <location>
        <begin position="12"/>
        <end position="33"/>
    </location>
</feature>
<evidence type="ECO:0000256" key="1">
    <source>
        <dbReference type="SAM" id="Phobius"/>
    </source>
</evidence>
<proteinExistence type="predicted"/>
<feature type="transmembrane region" description="Helical" evidence="1">
    <location>
        <begin position="78"/>
        <end position="96"/>
    </location>
</feature>
<dbReference type="EMBL" id="JBHTKB010000001">
    <property type="protein sequence ID" value="MFD0912486.1"/>
    <property type="molecule type" value="Genomic_DNA"/>
</dbReference>
<protein>
    <recommendedName>
        <fullName evidence="4">DoxX family membrane protein</fullName>
    </recommendedName>
</protein>
<feature type="transmembrane region" description="Helical" evidence="1">
    <location>
        <begin position="53"/>
        <end position="71"/>
    </location>
</feature>
<dbReference type="PANTHER" id="PTHR36974">
    <property type="entry name" value="MEMBRANE PROTEIN-RELATED"/>
    <property type="match status" value="1"/>
</dbReference>
<reference evidence="3" key="1">
    <citation type="journal article" date="2019" name="Int. J. Syst. Evol. Microbiol.">
        <title>The Global Catalogue of Microorganisms (GCM) 10K type strain sequencing project: providing services to taxonomists for standard genome sequencing and annotation.</title>
        <authorList>
            <consortium name="The Broad Institute Genomics Platform"/>
            <consortium name="The Broad Institute Genome Sequencing Center for Infectious Disease"/>
            <person name="Wu L."/>
            <person name="Ma J."/>
        </authorList>
    </citation>
    <scope>NUCLEOTIDE SEQUENCE [LARGE SCALE GENOMIC DNA]</scope>
    <source>
        <strain evidence="3">CCUG 58412</strain>
    </source>
</reference>
<comment type="caution">
    <text evidence="2">The sequence shown here is derived from an EMBL/GenBank/DDBJ whole genome shotgun (WGS) entry which is preliminary data.</text>
</comment>
<keyword evidence="1" id="KW-1133">Transmembrane helix</keyword>
<dbReference type="RefSeq" id="WP_379055465.1">
    <property type="nucleotide sequence ID" value="NZ_JBHTKB010000001.1"/>
</dbReference>
<dbReference type="PANTHER" id="PTHR36974:SF1">
    <property type="entry name" value="DOXX FAMILY MEMBRANE PROTEIN"/>
    <property type="match status" value="1"/>
</dbReference>
<evidence type="ECO:0000313" key="3">
    <source>
        <dbReference type="Proteomes" id="UP001597128"/>
    </source>
</evidence>
<name>A0ABW3F232_9PROT</name>
<feature type="transmembrane region" description="Helical" evidence="1">
    <location>
        <begin position="108"/>
        <end position="129"/>
    </location>
</feature>
<keyword evidence="1" id="KW-0472">Membrane</keyword>
<keyword evidence="1" id="KW-0812">Transmembrane</keyword>
<evidence type="ECO:0000313" key="2">
    <source>
        <dbReference type="EMBL" id="MFD0912486.1"/>
    </source>
</evidence>
<gene>
    <name evidence="2" type="ORF">ACFQ1Z_02895</name>
</gene>